<keyword evidence="6 8" id="KW-0472">Membrane</keyword>
<keyword evidence="4 8" id="KW-0812">Transmembrane</keyword>
<dbReference type="STRING" id="195064.SAMN05421721_12115"/>
<feature type="domain" description="ZipA C-terminal FtsZ-binding" evidence="11">
    <location>
        <begin position="168"/>
        <end position="298"/>
    </location>
</feature>
<dbReference type="InterPro" id="IPR036765">
    <property type="entry name" value="ZipA_FtsZ-bd_C_sf"/>
</dbReference>
<dbReference type="GO" id="GO:0032153">
    <property type="term" value="C:cell division site"/>
    <property type="evidence" value="ECO:0007669"/>
    <property type="project" value="UniProtKB-UniRule"/>
</dbReference>
<dbReference type="OrthoDB" id="7054914at2"/>
<evidence type="ECO:0000256" key="1">
    <source>
        <dbReference type="ARBA" id="ARBA00022475"/>
    </source>
</evidence>
<evidence type="ECO:0000256" key="6">
    <source>
        <dbReference type="ARBA" id="ARBA00023136"/>
    </source>
</evidence>
<evidence type="ECO:0000256" key="2">
    <source>
        <dbReference type="ARBA" id="ARBA00022519"/>
    </source>
</evidence>
<feature type="region of interest" description="Disordered" evidence="10">
    <location>
        <begin position="93"/>
        <end position="120"/>
    </location>
</feature>
<comment type="subcellular location">
    <subcellularLocation>
        <location evidence="8">Cell inner membrane</location>
        <topology evidence="8">Single-pass type I membrane protein</topology>
    </subcellularLocation>
    <text evidence="8">Localizes to the Z ring in an FtsZ-dependent manner.</text>
</comment>
<evidence type="ECO:0000256" key="5">
    <source>
        <dbReference type="ARBA" id="ARBA00022989"/>
    </source>
</evidence>
<keyword evidence="3 8" id="KW-0132">Cell division</keyword>
<feature type="region of interest" description="Disordered" evidence="10">
    <location>
        <begin position="27"/>
        <end position="72"/>
    </location>
</feature>
<dbReference type="RefSeq" id="WP_090487379.1">
    <property type="nucleotide sequence ID" value="NZ_FOUO01000021.1"/>
</dbReference>
<accession>A0A1I4SS30</accession>
<evidence type="ECO:0000256" key="8">
    <source>
        <dbReference type="HAMAP-Rule" id="MF_00509"/>
    </source>
</evidence>
<dbReference type="Gene3D" id="3.30.1400.10">
    <property type="entry name" value="ZipA, C-terminal FtsZ-binding domain"/>
    <property type="match status" value="1"/>
</dbReference>
<comment type="similarity">
    <text evidence="8 9">Belongs to the ZipA family.</text>
</comment>
<dbReference type="Pfam" id="PF04354">
    <property type="entry name" value="ZipA_C"/>
    <property type="match status" value="1"/>
</dbReference>
<evidence type="ECO:0000313" key="12">
    <source>
        <dbReference type="EMBL" id="SFM67242.1"/>
    </source>
</evidence>
<dbReference type="PANTHER" id="PTHR38685">
    <property type="entry name" value="CELL DIVISION PROTEIN ZIPA"/>
    <property type="match status" value="1"/>
</dbReference>
<evidence type="ECO:0000256" key="3">
    <source>
        <dbReference type="ARBA" id="ARBA00022618"/>
    </source>
</evidence>
<sequence>MDTLRWILLILGIVILAGIYLAGRMRATRRPRRPQEDPMEHDDLEQVHIRADDPYADAPRIDPEEEAPVTEPGGDFAGDLEGLQALVNEEAKEVPTVRRLTPRPEEGHGKRKASPPPRRGLAAGIRHWLASLSLPRPPWRRPARGKAAGPAQTKASGTSTLSAAPQEEEKILVLHVQAPEGEVFLGVDLEAVLEELGMRFGDMDIYHLKLSDGQREHTLFSLANMVKPGTFDPEQMHAFTTPGVSLFLRLPGPCNPVESFEAMLTCADRLAERLGGRVLDASRSTLTPQGRQHTREEVRQWALRAGLI</sequence>
<evidence type="ECO:0000256" key="10">
    <source>
        <dbReference type="SAM" id="MobiDB-lite"/>
    </source>
</evidence>
<evidence type="ECO:0000313" key="13">
    <source>
        <dbReference type="Proteomes" id="UP000199556"/>
    </source>
</evidence>
<proteinExistence type="inferred from homology"/>
<dbReference type="InterPro" id="IPR007449">
    <property type="entry name" value="ZipA_FtsZ-bd_C"/>
</dbReference>
<dbReference type="InterPro" id="IPR011919">
    <property type="entry name" value="Cell_div_ZipA"/>
</dbReference>
<dbReference type="SMART" id="SM00771">
    <property type="entry name" value="ZipA_C"/>
    <property type="match status" value="1"/>
</dbReference>
<gene>
    <name evidence="8" type="primary">zipA</name>
    <name evidence="12" type="ORF">SAMN05421721_12115</name>
</gene>
<evidence type="ECO:0000256" key="9">
    <source>
        <dbReference type="RuleBase" id="RU003612"/>
    </source>
</evidence>
<organism evidence="12 13">
    <name type="scientific">Ectothiorhodospira mobilis</name>
    <dbReference type="NCBI Taxonomy" id="195064"/>
    <lineage>
        <taxon>Bacteria</taxon>
        <taxon>Pseudomonadati</taxon>
        <taxon>Pseudomonadota</taxon>
        <taxon>Gammaproteobacteria</taxon>
        <taxon>Chromatiales</taxon>
        <taxon>Ectothiorhodospiraceae</taxon>
        <taxon>Ectothiorhodospira</taxon>
    </lineage>
</organism>
<comment type="subunit">
    <text evidence="8">Interacts with FtsZ via their C-terminal domains.</text>
</comment>
<evidence type="ECO:0000256" key="4">
    <source>
        <dbReference type="ARBA" id="ARBA00022692"/>
    </source>
</evidence>
<dbReference type="EMBL" id="FOUO01000021">
    <property type="protein sequence ID" value="SFM67242.1"/>
    <property type="molecule type" value="Genomic_DNA"/>
</dbReference>
<dbReference type="NCBIfam" id="TIGR02205">
    <property type="entry name" value="septum_zipA"/>
    <property type="match status" value="1"/>
</dbReference>
<keyword evidence="7 8" id="KW-0131">Cell cycle</keyword>
<protein>
    <recommendedName>
        <fullName evidence="8 9">Cell division protein ZipA</fullName>
    </recommendedName>
</protein>
<dbReference type="PANTHER" id="PTHR38685:SF1">
    <property type="entry name" value="CELL DIVISION PROTEIN ZIPA"/>
    <property type="match status" value="1"/>
</dbReference>
<keyword evidence="13" id="KW-1185">Reference proteome</keyword>
<comment type="function">
    <text evidence="8 9">Essential cell division protein that stabilizes the FtsZ protofilaments by cross-linking them and that serves as a cytoplasmic membrane anchor for the Z ring. Also required for the recruitment to the septal ring of downstream cell division proteins.</text>
</comment>
<feature type="compositionally biased region" description="Basic and acidic residues" evidence="10">
    <location>
        <begin position="93"/>
        <end position="108"/>
    </location>
</feature>
<dbReference type="GO" id="GO:0000917">
    <property type="term" value="P:division septum assembly"/>
    <property type="evidence" value="ECO:0007669"/>
    <property type="project" value="TreeGrafter"/>
</dbReference>
<dbReference type="SUPFAM" id="SSF64383">
    <property type="entry name" value="Cell-division protein ZipA, C-terminal domain"/>
    <property type="match status" value="1"/>
</dbReference>
<dbReference type="AlphaFoldDB" id="A0A1I4SS30"/>
<keyword evidence="5 8" id="KW-1133">Transmembrane helix</keyword>
<feature type="transmembrane region" description="Helical" evidence="8">
    <location>
        <begin position="6"/>
        <end position="23"/>
    </location>
</feature>
<keyword evidence="2 8" id="KW-0997">Cell inner membrane</keyword>
<feature type="compositionally biased region" description="Polar residues" evidence="10">
    <location>
        <begin position="153"/>
        <end position="163"/>
    </location>
</feature>
<evidence type="ECO:0000256" key="7">
    <source>
        <dbReference type="ARBA" id="ARBA00023306"/>
    </source>
</evidence>
<dbReference type="GO" id="GO:0043093">
    <property type="term" value="P:FtsZ-dependent cytokinesis"/>
    <property type="evidence" value="ECO:0007669"/>
    <property type="project" value="UniProtKB-UniRule"/>
</dbReference>
<feature type="region of interest" description="Disordered" evidence="10">
    <location>
        <begin position="135"/>
        <end position="164"/>
    </location>
</feature>
<reference evidence="12 13" key="1">
    <citation type="submission" date="2016-10" db="EMBL/GenBank/DDBJ databases">
        <authorList>
            <person name="de Groot N.N."/>
        </authorList>
    </citation>
    <scope>NUCLEOTIDE SEQUENCE [LARGE SCALE GENOMIC DNA]</scope>
    <source>
        <strain evidence="12 13">DSM 4180</strain>
    </source>
</reference>
<dbReference type="Proteomes" id="UP000199556">
    <property type="component" value="Unassembled WGS sequence"/>
</dbReference>
<dbReference type="HAMAP" id="MF_00509">
    <property type="entry name" value="ZipA"/>
    <property type="match status" value="1"/>
</dbReference>
<evidence type="ECO:0000259" key="11">
    <source>
        <dbReference type="SMART" id="SM00771"/>
    </source>
</evidence>
<name>A0A1I4SS30_ECTMO</name>
<feature type="compositionally biased region" description="Basic and acidic residues" evidence="10">
    <location>
        <begin position="44"/>
        <end position="53"/>
    </location>
</feature>
<keyword evidence="1 8" id="KW-1003">Cell membrane</keyword>
<dbReference type="GO" id="GO:0005886">
    <property type="term" value="C:plasma membrane"/>
    <property type="evidence" value="ECO:0007669"/>
    <property type="project" value="UniProtKB-SubCell"/>
</dbReference>